<feature type="chain" id="PRO_5017966241" evidence="1">
    <location>
        <begin position="26"/>
        <end position="564"/>
    </location>
</feature>
<gene>
    <name evidence="2" type="ORF">C4K04_3161</name>
</gene>
<evidence type="ECO:0000313" key="3">
    <source>
        <dbReference type="Proteomes" id="UP000268048"/>
    </source>
</evidence>
<reference evidence="2 3" key="1">
    <citation type="submission" date="2018-03" db="EMBL/GenBank/DDBJ databases">
        <title>Diversity of phytobeneficial traits revealed by whole-genome analysis of worldwide-isolated phenazine-producing Pseudomonas spp.</title>
        <authorList>
            <person name="Biessy A."/>
            <person name="Novinscak A."/>
            <person name="Blom J."/>
            <person name="Leger G."/>
            <person name="Thomashow L.S."/>
            <person name="Cazorla F.M."/>
            <person name="Josic D."/>
            <person name="Filion M."/>
        </authorList>
    </citation>
    <scope>NUCLEOTIDE SEQUENCE [LARGE SCALE GENOMIC DNA]</scope>
    <source>
        <strain evidence="2 3">B25</strain>
    </source>
</reference>
<dbReference type="Proteomes" id="UP000268048">
    <property type="component" value="Chromosome"/>
</dbReference>
<feature type="signal peptide" evidence="1">
    <location>
        <begin position="1"/>
        <end position="25"/>
    </location>
</feature>
<proteinExistence type="predicted"/>
<dbReference type="SUPFAM" id="SSF56935">
    <property type="entry name" value="Porins"/>
    <property type="match status" value="1"/>
</dbReference>
<dbReference type="Gene3D" id="2.40.160.10">
    <property type="entry name" value="Porin"/>
    <property type="match status" value="1"/>
</dbReference>
<name>A0A3G7TNZ8_9PSED</name>
<dbReference type="RefSeq" id="WP_124320705.1">
    <property type="nucleotide sequence ID" value="NZ_CP027753.1"/>
</dbReference>
<evidence type="ECO:0000313" key="2">
    <source>
        <dbReference type="EMBL" id="AZE48833.1"/>
    </source>
</evidence>
<dbReference type="InterPro" id="IPR032638">
    <property type="entry name" value="Porin_5"/>
</dbReference>
<keyword evidence="1" id="KW-0732">Signal</keyword>
<organism evidence="2 3">
    <name type="scientific">Pseudomonas chlororaphis</name>
    <dbReference type="NCBI Taxonomy" id="587753"/>
    <lineage>
        <taxon>Bacteria</taxon>
        <taxon>Pseudomonadati</taxon>
        <taxon>Pseudomonadota</taxon>
        <taxon>Gammaproteobacteria</taxon>
        <taxon>Pseudomonadales</taxon>
        <taxon>Pseudomonadaceae</taxon>
        <taxon>Pseudomonas</taxon>
    </lineage>
</organism>
<dbReference type="InterPro" id="IPR023614">
    <property type="entry name" value="Porin_dom_sf"/>
</dbReference>
<dbReference type="Pfam" id="PF16930">
    <property type="entry name" value="Porin_5"/>
    <property type="match status" value="1"/>
</dbReference>
<evidence type="ECO:0000256" key="1">
    <source>
        <dbReference type="SAM" id="SignalP"/>
    </source>
</evidence>
<keyword evidence="2" id="KW-0675">Receptor</keyword>
<accession>A0A3G7TNZ8</accession>
<dbReference type="AlphaFoldDB" id="A0A3G7TNZ8"/>
<dbReference type="EMBL" id="CP027753">
    <property type="protein sequence ID" value="AZE48833.1"/>
    <property type="molecule type" value="Genomic_DNA"/>
</dbReference>
<sequence length="564" mass="61708">MISNVNRLSLAIGMVIATLVGPVAAAPAAPSENATINLIRLLVQQGVLKQEQADGLIAQAEREAQQARQANTAVAAGPAATPGDVRVQYVPAIVRDQIRDQVKAEVMATAKQENWAQPNTFPDWVSRISFDGDIRLRDESRYYSGSNSNEIVDFARLNDKGPYDVNPNSSSNLPPLLNTREDRENLFRLRARLGMKAQVAEDWTAGIRIGTGSDNNPVSTTQTLGGGFGKKDIWLDQGYLTWKATDALTLTGGRIANPFFSTDLLYSNDLNFDGVAAIFNHKLNRDWGLFGTVGAFPVEYTNDTSTSNGFDKEESDNKWLYGAQIGANWAINGNHRLKGALAYYRFDDIEGQRSGACEPWAGAPGCDSDGSRVAFMQKGNSVFLLRDITPNPLNPAATAQPQFVGLASEFNLLDLNLVWDADLPENFKLRSQANYIHNLGYDEGEMRKRSAGQIVNNLDSDGELESGANAWMVQFTLGNSLELARQGDWNLFAGYKYIQPDALPDGFNDSSFHLGGTNAKGYFLGGNYGLAKNVFATGRWLSSEAVYGAPFDIDVLQLEINTRF</sequence>
<protein>
    <submittedName>
        <fullName evidence="2">Outer membrane TonB-dependent receptor</fullName>
    </submittedName>
</protein>